<protein>
    <submittedName>
        <fullName evidence="7">MFS transporter</fullName>
    </submittedName>
</protein>
<evidence type="ECO:0000313" key="8">
    <source>
        <dbReference type="Proteomes" id="UP001177160"/>
    </source>
</evidence>
<feature type="transmembrane region" description="Helical" evidence="5">
    <location>
        <begin position="415"/>
        <end position="433"/>
    </location>
</feature>
<feature type="transmembrane region" description="Helical" evidence="5">
    <location>
        <begin position="391"/>
        <end position="409"/>
    </location>
</feature>
<gene>
    <name evidence="7" type="ORF">N7548_07475</name>
</gene>
<keyword evidence="3 5" id="KW-1133">Transmembrane helix</keyword>
<feature type="transmembrane region" description="Helical" evidence="5">
    <location>
        <begin position="265"/>
        <end position="288"/>
    </location>
</feature>
<dbReference type="RefSeq" id="WP_263608842.1">
    <property type="nucleotide sequence ID" value="NZ_JAOVQM010000007.1"/>
</dbReference>
<feature type="domain" description="Major facilitator superfamily (MFS) profile" evidence="6">
    <location>
        <begin position="7"/>
        <end position="506"/>
    </location>
</feature>
<evidence type="ECO:0000256" key="1">
    <source>
        <dbReference type="ARBA" id="ARBA00004651"/>
    </source>
</evidence>
<dbReference type="PANTHER" id="PTHR23528:SF1">
    <property type="entry name" value="MAJOR FACILITATOR SUPERFAMILY (MFS) PROFILE DOMAIN-CONTAINING PROTEIN"/>
    <property type="match status" value="1"/>
</dbReference>
<evidence type="ECO:0000256" key="2">
    <source>
        <dbReference type="ARBA" id="ARBA00022692"/>
    </source>
</evidence>
<feature type="transmembrane region" description="Helical" evidence="5">
    <location>
        <begin position="365"/>
        <end position="384"/>
    </location>
</feature>
<feature type="transmembrane region" description="Helical" evidence="5">
    <location>
        <begin position="45"/>
        <end position="65"/>
    </location>
</feature>
<dbReference type="PANTHER" id="PTHR23528">
    <property type="match status" value="1"/>
</dbReference>
<keyword evidence="2 5" id="KW-0812">Transmembrane</keyword>
<feature type="transmembrane region" description="Helical" evidence="5">
    <location>
        <begin position="77"/>
        <end position="97"/>
    </location>
</feature>
<proteinExistence type="predicted"/>
<dbReference type="InterPro" id="IPR036259">
    <property type="entry name" value="MFS_trans_sf"/>
</dbReference>
<accession>A0ABT2Y7E0</accession>
<organism evidence="7 8">
    <name type="scientific">Paracholeplasma manati</name>
    <dbReference type="NCBI Taxonomy" id="591373"/>
    <lineage>
        <taxon>Bacteria</taxon>
        <taxon>Bacillati</taxon>
        <taxon>Mycoplasmatota</taxon>
        <taxon>Mollicutes</taxon>
        <taxon>Acholeplasmatales</taxon>
        <taxon>Acholeplasmataceae</taxon>
        <taxon>Paracholeplasma</taxon>
    </lineage>
</organism>
<feature type="transmembrane region" description="Helical" evidence="5">
    <location>
        <begin position="484"/>
        <end position="502"/>
    </location>
</feature>
<feature type="transmembrane region" description="Helical" evidence="5">
    <location>
        <begin position="238"/>
        <end position="259"/>
    </location>
</feature>
<evidence type="ECO:0000256" key="4">
    <source>
        <dbReference type="ARBA" id="ARBA00023136"/>
    </source>
</evidence>
<evidence type="ECO:0000313" key="7">
    <source>
        <dbReference type="EMBL" id="MCV2232655.1"/>
    </source>
</evidence>
<feature type="transmembrane region" description="Helical" evidence="5">
    <location>
        <begin position="7"/>
        <end position="25"/>
    </location>
</feature>
<feature type="transmembrane region" description="Helical" evidence="5">
    <location>
        <begin position="198"/>
        <end position="217"/>
    </location>
</feature>
<dbReference type="Proteomes" id="UP001177160">
    <property type="component" value="Unassembled WGS sequence"/>
</dbReference>
<reference evidence="7" key="1">
    <citation type="submission" date="2022-09" db="EMBL/GenBank/DDBJ databases">
        <title>Novel Mycoplasma species identified in domestic and wild animals.</title>
        <authorList>
            <person name="Volokhov D.V."/>
            <person name="Furtak V.A."/>
            <person name="Zagorodnyaya T.A."/>
        </authorList>
    </citation>
    <scope>NUCLEOTIDE SEQUENCE</scope>
    <source>
        <strain evidence="7">Oakley</strain>
    </source>
</reference>
<dbReference type="EMBL" id="JAOVQM010000007">
    <property type="protein sequence ID" value="MCV2232655.1"/>
    <property type="molecule type" value="Genomic_DNA"/>
</dbReference>
<comment type="subcellular location">
    <subcellularLocation>
        <location evidence="1">Cell membrane</location>
        <topology evidence="1">Multi-pass membrane protein</topology>
    </subcellularLocation>
</comment>
<feature type="transmembrane region" description="Helical" evidence="5">
    <location>
        <begin position="454"/>
        <end position="472"/>
    </location>
</feature>
<dbReference type="Pfam" id="PF07690">
    <property type="entry name" value="MFS_1"/>
    <property type="match status" value="1"/>
</dbReference>
<dbReference type="SUPFAM" id="SSF103473">
    <property type="entry name" value="MFS general substrate transporter"/>
    <property type="match status" value="1"/>
</dbReference>
<evidence type="ECO:0000256" key="5">
    <source>
        <dbReference type="SAM" id="Phobius"/>
    </source>
</evidence>
<dbReference type="Pfam" id="PF13347">
    <property type="entry name" value="MFS_2"/>
    <property type="match status" value="1"/>
</dbReference>
<dbReference type="InterPro" id="IPR011701">
    <property type="entry name" value="MFS"/>
</dbReference>
<comment type="caution">
    <text evidence="7">The sequence shown here is derived from an EMBL/GenBank/DDBJ whole genome shotgun (WGS) entry which is preliminary data.</text>
</comment>
<keyword evidence="8" id="KW-1185">Reference proteome</keyword>
<dbReference type="Gene3D" id="1.20.1250.20">
    <property type="entry name" value="MFS general substrate transporter like domains"/>
    <property type="match status" value="2"/>
</dbReference>
<dbReference type="PROSITE" id="PS50850">
    <property type="entry name" value="MFS"/>
    <property type="match status" value="1"/>
</dbReference>
<keyword evidence="4 5" id="KW-0472">Membrane</keyword>
<feature type="transmembrane region" description="Helical" evidence="5">
    <location>
        <begin position="325"/>
        <end position="345"/>
    </location>
</feature>
<dbReference type="InterPro" id="IPR020846">
    <property type="entry name" value="MFS_dom"/>
</dbReference>
<name>A0ABT2Y7E0_9MOLU</name>
<sequence>MKLDYKKTIYVGLAFLIISLFWQTYDAIITKILIDKFGLNQTWSGFVMALDNILALFLLPFFGGLSDRTNHKRGRRTPYVVVGTLLAAFLFVGLSFFDAMQLEKLDAETTLRVEYDNAAGFTEELTVAEWRTISNTMDGQSESTHILDILDAVHKGTTNRIYEETDVLSLADYNDAKDAYYRYLSAQALDVTMASPTVFIVFIVMLFFTLVAMSTFRSPAVALMPDVTTKVLRSKGNALINLMGAFGGITAIILLTVFGLDQHSFVNYTAAFVSVSIIMVVVLGIFLWKVNEPKLVQERIDFEKANNIVDEEETENHDKISKDKFMSLVLILASVFLWFMGYNAVTTKLSDYAPKVLNMGYSTPLLIAQATAIVGFIPIGIISTKWGRKKTILFGVALLTLCFGSVYFITETTGILLYVVLGLTGIAWASINVNSYPMVVELSKGSDVGKYTGYYYTFSMAAQILTPILSGFLMDIPDFGRKILFPYATVFVIFSFITMLFVKHGDAKAEKKSLLENFDVDMD</sequence>
<evidence type="ECO:0000259" key="6">
    <source>
        <dbReference type="PROSITE" id="PS50850"/>
    </source>
</evidence>
<evidence type="ECO:0000256" key="3">
    <source>
        <dbReference type="ARBA" id="ARBA00022989"/>
    </source>
</evidence>